<dbReference type="Pfam" id="PF24067">
    <property type="entry name" value="Beta-prop_BT_1020"/>
    <property type="match status" value="1"/>
</dbReference>
<evidence type="ECO:0000259" key="4">
    <source>
        <dbReference type="Pfam" id="PF24067"/>
    </source>
</evidence>
<keyword evidence="2" id="KW-0472">Membrane</keyword>
<feature type="domain" description="BT-1020-like N-terminal beta-propeller" evidence="4">
    <location>
        <begin position="43"/>
        <end position="272"/>
    </location>
</feature>
<accession>A0ABT1FIV4</accession>
<dbReference type="InterPro" id="IPR036278">
    <property type="entry name" value="Sialidase_sf"/>
</dbReference>
<dbReference type="EMBL" id="JAMZEL010000001">
    <property type="protein sequence ID" value="MCP1381697.1"/>
    <property type="molecule type" value="Genomic_DNA"/>
</dbReference>
<dbReference type="RefSeq" id="WP_253525497.1">
    <property type="nucleotide sequence ID" value="NZ_JAMZEL010000001.1"/>
</dbReference>
<evidence type="ECO:0000256" key="1">
    <source>
        <dbReference type="SAM" id="MobiDB-lite"/>
    </source>
</evidence>
<evidence type="ECO:0000259" key="3">
    <source>
        <dbReference type="Pfam" id="PF22585"/>
    </source>
</evidence>
<keyword evidence="2" id="KW-0812">Transmembrane</keyword>
<feature type="transmembrane region" description="Helical" evidence="2">
    <location>
        <begin position="20"/>
        <end position="39"/>
    </location>
</feature>
<evidence type="ECO:0000256" key="2">
    <source>
        <dbReference type="SAM" id="Phobius"/>
    </source>
</evidence>
<feature type="region of interest" description="Disordered" evidence="1">
    <location>
        <begin position="600"/>
        <end position="623"/>
    </location>
</feature>
<keyword evidence="6" id="KW-1185">Reference proteome</keyword>
<reference evidence="5 6" key="1">
    <citation type="submission" date="2022-06" db="EMBL/GenBank/DDBJ databases">
        <title>Runella sp. S5 genome sequencing.</title>
        <authorList>
            <person name="Park S."/>
        </authorList>
    </citation>
    <scope>NUCLEOTIDE SEQUENCE [LARGE SCALE GENOMIC DNA]</scope>
    <source>
        <strain evidence="5 6">S5</strain>
    </source>
</reference>
<evidence type="ECO:0000313" key="6">
    <source>
        <dbReference type="Proteomes" id="UP001204772"/>
    </source>
</evidence>
<keyword evidence="2" id="KW-1133">Transmembrane helix</keyword>
<evidence type="ECO:0000313" key="5">
    <source>
        <dbReference type="EMBL" id="MCP1381697.1"/>
    </source>
</evidence>
<name>A0ABT1FIV4_9BACT</name>
<protein>
    <submittedName>
        <fullName evidence="5">Exo-alpha-sialidase</fullName>
    </submittedName>
</protein>
<dbReference type="Gene3D" id="2.120.10.10">
    <property type="match status" value="1"/>
</dbReference>
<dbReference type="Proteomes" id="UP001204772">
    <property type="component" value="Unassembled WGS sequence"/>
</dbReference>
<feature type="domain" description="BT-1020-like structural beta-sandwich" evidence="3">
    <location>
        <begin position="451"/>
        <end position="612"/>
    </location>
</feature>
<comment type="caution">
    <text evidence="5">The sequence shown here is derived from an EMBL/GenBank/DDBJ whole genome shotgun (WGS) entry which is preliminary data.</text>
</comment>
<dbReference type="SUPFAM" id="SSF50939">
    <property type="entry name" value="Sialidases"/>
    <property type="match status" value="1"/>
</dbReference>
<dbReference type="Pfam" id="PF22585">
    <property type="entry name" value="Sialidase-like_CBM"/>
    <property type="match status" value="1"/>
</dbReference>
<organism evidence="5 6">
    <name type="scientific">Runella salmonicolor</name>
    <dbReference type="NCBI Taxonomy" id="2950278"/>
    <lineage>
        <taxon>Bacteria</taxon>
        <taxon>Pseudomonadati</taxon>
        <taxon>Bacteroidota</taxon>
        <taxon>Cytophagia</taxon>
        <taxon>Cytophagales</taxon>
        <taxon>Spirosomataceae</taxon>
        <taxon>Runella</taxon>
    </lineage>
</organism>
<dbReference type="InterPro" id="IPR054490">
    <property type="entry name" value="BT_1020-like_b-sandwich_1"/>
</dbReference>
<dbReference type="InterPro" id="IPR056425">
    <property type="entry name" value="Beta-prop_BT_1020"/>
</dbReference>
<proteinExistence type="predicted"/>
<sequence length="641" mass="72098">MPSRSIHFKKILLKKMMNKAYWYGMALVFGSGIGVAQTGSIHEPVRYVGGESVDPQVHEGRLRYAVGVESRQTLRVNRTHPELADGFGWTYNHASNLCYWNDTFYQQYLSNPVDEHIAPGQTLVVTSKDGRTWSKPTVVFPPYVAPKGVKIPKGSDGYMMHQRMGFYTAPNGRLLVLAFYGHTEEPFKEGGIGRVVREAYKDGTYGPIYFIRYSSHTTVDGMKWNEKNTSYPFYQKSTDKGFVEACNALLADKLMTLQWREEDLGLDGFYKNNLDKSLDIQALSYYHRKDGKVVALWKRSKAALSDDEGLTFSPPVKVPTLTMAGGKQWGQRTDDGRYAIAYNPIEMDEHRFPLTVITGDDGAIFDNMLLVQGEVPPRRFFGRWKDFGPCYVRGIEEGNGNPPGNDLWLSYSMNKEDIWISRVPTPVRYAVKGNVNDGFDALDLNGSVPDWNVYAPQWAPVTVVNTPKSTGKCLELSDKDPHDYARAIRVFEEGTQIECSLKVQPAQNQSGSLEIDLTDRYGNRPVRVRFDEKGNIIVADGGTEKIVQTYQPAQWYELAFRVNATLAGSFDLSINGKKVLEKAALAEAVKSVERLSLRTGPYRNLPNRKSPNEDPHPPLAGADEPLTRAVFYVDDVLIKHP</sequence>
<gene>
    <name evidence="5" type="ORF">NCI00_04640</name>
</gene>